<accession>A0A066ZSE9</accession>
<evidence type="ECO:0000313" key="1">
    <source>
        <dbReference type="EMBL" id="KDN96718.1"/>
    </source>
</evidence>
<evidence type="ECO:0000313" key="2">
    <source>
        <dbReference type="Proteomes" id="UP000027341"/>
    </source>
</evidence>
<dbReference type="AlphaFoldDB" id="A0A066ZSE9"/>
<gene>
    <name evidence="1" type="ORF">EI16_10740</name>
</gene>
<sequence length="112" mass="12430">MKIAVSCANQRQVSGPATLCPNFWVYDTDQFQIISKTLIHLDEKELLGKIKGTLSQQETHALSDIGCVISRNLGEGLNTKLHDSDIKTMSTNILDPDTAVLSYLKYAHQIKV</sequence>
<dbReference type="Gene3D" id="3.30.420.130">
    <property type="entry name" value="Dinitrogenase iron-molybdenum cofactor biosynthesis domain"/>
    <property type="match status" value="1"/>
</dbReference>
<name>A0A066ZSE9_HYDMR</name>
<keyword evidence="2" id="KW-1185">Reference proteome</keyword>
<dbReference type="EMBL" id="JMIU01000001">
    <property type="protein sequence ID" value="KDN96718.1"/>
    <property type="molecule type" value="Genomic_DNA"/>
</dbReference>
<dbReference type="STRING" id="28885.EI16_10740"/>
<protein>
    <submittedName>
        <fullName evidence="1">Uncharacterized protein</fullName>
    </submittedName>
</protein>
<comment type="caution">
    <text evidence="1">The sequence shown here is derived from an EMBL/GenBank/DDBJ whole genome shotgun (WGS) entry which is preliminary data.</text>
</comment>
<dbReference type="RefSeq" id="WP_029907681.1">
    <property type="nucleotide sequence ID" value="NZ_AP020335.1"/>
</dbReference>
<organism evidence="1 2">
    <name type="scientific">Hydrogenovibrio marinus</name>
    <dbReference type="NCBI Taxonomy" id="28885"/>
    <lineage>
        <taxon>Bacteria</taxon>
        <taxon>Pseudomonadati</taxon>
        <taxon>Pseudomonadota</taxon>
        <taxon>Gammaproteobacteria</taxon>
        <taxon>Thiotrichales</taxon>
        <taxon>Piscirickettsiaceae</taxon>
        <taxon>Hydrogenovibrio</taxon>
    </lineage>
</organism>
<proteinExistence type="predicted"/>
<dbReference type="SUPFAM" id="SSF53146">
    <property type="entry name" value="Nitrogenase accessory factor-like"/>
    <property type="match status" value="1"/>
</dbReference>
<dbReference type="Proteomes" id="UP000027341">
    <property type="component" value="Unassembled WGS sequence"/>
</dbReference>
<reference evidence="1 2" key="1">
    <citation type="submission" date="2014-04" db="EMBL/GenBank/DDBJ databases">
        <title>Draft genome sequence of Hydrogenovibrio marinus MH-110, a model organism for aerobic H2 metabolism.</title>
        <authorList>
            <person name="Cha H.J."/>
            <person name="Jo B.H."/>
            <person name="Hwang B.H."/>
        </authorList>
    </citation>
    <scope>NUCLEOTIDE SEQUENCE [LARGE SCALE GENOMIC DNA]</scope>
    <source>
        <strain evidence="1 2">MH-110</strain>
    </source>
</reference>
<dbReference type="InterPro" id="IPR036105">
    <property type="entry name" value="DiNase_FeMo-co_biosyn_sf"/>
</dbReference>